<keyword evidence="8" id="KW-0333">Golgi apparatus</keyword>
<keyword evidence="9" id="KW-0472">Membrane</keyword>
<dbReference type="GO" id="GO:0006890">
    <property type="term" value="P:retrograde vesicle-mediated transport, Golgi to endoplasmic reticulum"/>
    <property type="evidence" value="ECO:0007669"/>
    <property type="project" value="InterPro"/>
</dbReference>
<dbReference type="Proteomes" id="UP000242942">
    <property type="component" value="Chromosome 1"/>
</dbReference>
<dbReference type="PANTHER" id="PTHR10805">
    <property type="entry name" value="COATOMER SUBUNIT EPSILON"/>
    <property type="match status" value="1"/>
</dbReference>
<evidence type="ECO:0000256" key="2">
    <source>
        <dbReference type="ARBA" id="ARBA00004347"/>
    </source>
</evidence>
<dbReference type="InterPro" id="IPR006822">
    <property type="entry name" value="Coatomer_esu"/>
</dbReference>
<sequence length="300" mass="34953">MDTPLQIRDFFHGGFNKYCLANYEKMKEGEEKKEAEEYIYQIYMINNMKHDLILGLKNEKEKNENLYMLYLYYKYYYMGEKENVLTQLKGLNSSSTSGIILKSRILFDNDLMDECFELLDSNSMEGGYIDVGTMQSGILEVSAAKIIFLLYINRNDLVEEMINDYLKMNDEIPIVKIVLAIFNLYNDNSKEAFLIFDDLESLFSSTVNECSFVILNGKGVSNILNYEFTDAKEFLKGALKNEEMNCGDVIYNLITCSLYLYELEEANEYLNKLYNSYPSHDSLNVLKNIDYEVDNFVAEF</sequence>
<dbReference type="GO" id="GO:0006888">
    <property type="term" value="P:endoplasmic reticulum to Golgi vesicle-mediated transport"/>
    <property type="evidence" value="ECO:0007669"/>
    <property type="project" value="TreeGrafter"/>
</dbReference>
<keyword evidence="10" id="KW-0968">Cytoplasmic vesicle</keyword>
<dbReference type="GO" id="GO:0015031">
    <property type="term" value="P:protein transport"/>
    <property type="evidence" value="ECO:0007669"/>
    <property type="project" value="UniProtKB-KW"/>
</dbReference>
<organism evidence="11 12">
    <name type="scientific">Plasmodium ovale</name>
    <name type="common">malaria parasite P. ovale</name>
    <dbReference type="NCBI Taxonomy" id="36330"/>
    <lineage>
        <taxon>Eukaryota</taxon>
        <taxon>Sar</taxon>
        <taxon>Alveolata</taxon>
        <taxon>Apicomplexa</taxon>
        <taxon>Aconoidasida</taxon>
        <taxon>Haemosporida</taxon>
        <taxon>Plasmodiidae</taxon>
        <taxon>Plasmodium</taxon>
        <taxon>Plasmodium (Plasmodium)</taxon>
    </lineage>
</organism>
<evidence type="ECO:0000256" key="10">
    <source>
        <dbReference type="ARBA" id="ARBA00023329"/>
    </source>
</evidence>
<name>A0A1D3KYZ7_PLAOA</name>
<evidence type="ECO:0000256" key="9">
    <source>
        <dbReference type="ARBA" id="ARBA00023136"/>
    </source>
</evidence>
<keyword evidence="6" id="KW-0931">ER-Golgi transport</keyword>
<keyword evidence="7" id="KW-0653">Protein transport</keyword>
<keyword evidence="5" id="KW-0963">Cytoplasm</keyword>
<evidence type="ECO:0000256" key="4">
    <source>
        <dbReference type="ARBA" id="ARBA00022448"/>
    </source>
</evidence>
<dbReference type="VEuPathDB" id="PlasmoDB:POWCR01_010014800"/>
<keyword evidence="12" id="KW-1185">Reference proteome</keyword>
<dbReference type="GO" id="GO:0006891">
    <property type="term" value="P:intra-Golgi vesicle-mediated transport"/>
    <property type="evidence" value="ECO:0007669"/>
    <property type="project" value="TreeGrafter"/>
</dbReference>
<evidence type="ECO:0000256" key="5">
    <source>
        <dbReference type="ARBA" id="ARBA00022490"/>
    </source>
</evidence>
<dbReference type="OrthoDB" id="310217at2759"/>
<evidence type="ECO:0000256" key="8">
    <source>
        <dbReference type="ARBA" id="ARBA00023034"/>
    </source>
</evidence>
<dbReference type="EMBL" id="LT594582">
    <property type="protein sequence ID" value="SCD22377.1"/>
    <property type="molecule type" value="Genomic_DNA"/>
</dbReference>
<evidence type="ECO:0000313" key="12">
    <source>
        <dbReference type="Proteomes" id="UP000242942"/>
    </source>
</evidence>
<accession>A0A1D3KYZ7</accession>
<protein>
    <submittedName>
        <fullName evidence="11">Coatomer subunit epsilon, putative</fullName>
    </submittedName>
</protein>
<dbReference type="PANTHER" id="PTHR10805:SF0">
    <property type="entry name" value="COATOMER SUBUNIT EPSILON"/>
    <property type="match status" value="1"/>
</dbReference>
<dbReference type="GO" id="GO:0000139">
    <property type="term" value="C:Golgi membrane"/>
    <property type="evidence" value="ECO:0007669"/>
    <property type="project" value="UniProtKB-SubCell"/>
</dbReference>
<dbReference type="VEuPathDB" id="PlasmoDB:PocGH01_01019700"/>
<evidence type="ECO:0000256" key="6">
    <source>
        <dbReference type="ARBA" id="ARBA00022892"/>
    </source>
</evidence>
<proteinExistence type="inferred from homology"/>
<evidence type="ECO:0000256" key="7">
    <source>
        <dbReference type="ARBA" id="ARBA00022927"/>
    </source>
</evidence>
<dbReference type="AlphaFoldDB" id="A0A1D3KYZ7"/>
<dbReference type="Pfam" id="PF04733">
    <property type="entry name" value="Coatomer_E"/>
    <property type="match status" value="1"/>
</dbReference>
<comment type="similarity">
    <text evidence="3">Belongs to the COPE family.</text>
</comment>
<evidence type="ECO:0000313" key="11">
    <source>
        <dbReference type="EMBL" id="SCD22377.1"/>
    </source>
</evidence>
<evidence type="ECO:0000256" key="1">
    <source>
        <dbReference type="ARBA" id="ARBA00004255"/>
    </source>
</evidence>
<dbReference type="GO" id="GO:0030126">
    <property type="term" value="C:COPI vesicle coat"/>
    <property type="evidence" value="ECO:0007669"/>
    <property type="project" value="TreeGrafter"/>
</dbReference>
<keyword evidence="4" id="KW-0813">Transport</keyword>
<gene>
    <name evidence="11" type="primary">SEC28</name>
    <name evidence="11" type="ORF">POCGH01_01019700</name>
</gene>
<reference evidence="11 12" key="1">
    <citation type="submission" date="2016-06" db="EMBL/GenBank/DDBJ databases">
        <authorList>
            <consortium name="Pathogen Informatics"/>
        </authorList>
    </citation>
    <scope>NUCLEOTIDE SEQUENCE [LARGE SCALE GENOMIC DNA]</scope>
    <source>
        <strain evidence="11">PocGH01</strain>
    </source>
</reference>
<comment type="subcellular location">
    <subcellularLocation>
        <location evidence="2">Cytoplasmic vesicle</location>
        <location evidence="2">COPI-coated vesicle membrane</location>
        <topology evidence="2">Peripheral membrane protein</topology>
        <orientation evidence="2">Cytoplasmic side</orientation>
    </subcellularLocation>
    <subcellularLocation>
        <location evidence="1">Golgi apparatus membrane</location>
        <topology evidence="1">Peripheral membrane protein</topology>
        <orientation evidence="1">Cytoplasmic side</orientation>
    </subcellularLocation>
</comment>
<dbReference type="Gene3D" id="1.25.40.10">
    <property type="entry name" value="Tetratricopeptide repeat domain"/>
    <property type="match status" value="1"/>
</dbReference>
<dbReference type="GO" id="GO:0005198">
    <property type="term" value="F:structural molecule activity"/>
    <property type="evidence" value="ECO:0007669"/>
    <property type="project" value="InterPro"/>
</dbReference>
<dbReference type="InterPro" id="IPR011990">
    <property type="entry name" value="TPR-like_helical_dom_sf"/>
</dbReference>
<evidence type="ECO:0000256" key="3">
    <source>
        <dbReference type="ARBA" id="ARBA00008827"/>
    </source>
</evidence>
<dbReference type="SUPFAM" id="SSF48452">
    <property type="entry name" value="TPR-like"/>
    <property type="match status" value="1"/>
</dbReference>